<gene>
    <name evidence="1" type="ORF">ENP55_03350</name>
</gene>
<name>A0A7C2FXV9_9CREN</name>
<proteinExistence type="predicted"/>
<sequence length="159" mass="17325">MSPLLKLYIECLSTGPGSMVLGAELASASFNKSLDVGIAQVAFAKVRELVSSQPVSGPVLERFFRKAVRTGAWGRLSPVSKALLLASRRLVLVKSPVLRSILLDIMAEIEMYTTRGRAVYYGVVVALKKNMVEALSSLKRLVTLGIAYLSLPPLWRVYG</sequence>
<accession>A0A7C2FXV9</accession>
<reference evidence="1" key="1">
    <citation type="journal article" date="2020" name="mSystems">
        <title>Genome- and Community-Level Interaction Insights into Carbon Utilization and Element Cycling Functions of Hydrothermarchaeota in Hydrothermal Sediment.</title>
        <authorList>
            <person name="Zhou Z."/>
            <person name="Liu Y."/>
            <person name="Xu W."/>
            <person name="Pan J."/>
            <person name="Luo Z.H."/>
            <person name="Li M."/>
        </authorList>
    </citation>
    <scope>NUCLEOTIDE SEQUENCE [LARGE SCALE GENOMIC DNA]</scope>
    <source>
        <strain evidence="1">SpSt-23</strain>
    </source>
</reference>
<comment type="caution">
    <text evidence="1">The sequence shown here is derived from an EMBL/GenBank/DDBJ whole genome shotgun (WGS) entry which is preliminary data.</text>
</comment>
<protein>
    <submittedName>
        <fullName evidence="1">Uncharacterized protein</fullName>
    </submittedName>
</protein>
<evidence type="ECO:0000313" key="1">
    <source>
        <dbReference type="EMBL" id="HEF87325.1"/>
    </source>
</evidence>
<organism evidence="1">
    <name type="scientific">Thermosphaera aggregans</name>
    <dbReference type="NCBI Taxonomy" id="54254"/>
    <lineage>
        <taxon>Archaea</taxon>
        <taxon>Thermoproteota</taxon>
        <taxon>Thermoprotei</taxon>
        <taxon>Desulfurococcales</taxon>
        <taxon>Desulfurococcaceae</taxon>
        <taxon>Thermosphaera</taxon>
    </lineage>
</organism>
<dbReference type="EMBL" id="DSJT01000021">
    <property type="protein sequence ID" value="HEF87325.1"/>
    <property type="molecule type" value="Genomic_DNA"/>
</dbReference>
<dbReference type="AlphaFoldDB" id="A0A7C2FXV9"/>